<proteinExistence type="predicted"/>
<evidence type="ECO:0000313" key="2">
    <source>
        <dbReference type="Proteomes" id="UP000287918"/>
    </source>
</evidence>
<sequence length="126" mass="14047">MSRWPSIEKALIAGIRMDLAVQSGSKVPDNVETLAKFVRIARGPGADDMITDAPLVDVECFSNAYGTADTLSEDVRQWFHALNGRKVTGVLVDRVRTAASPEWVDYRNPGTNRFVASYRLEFRQTD</sequence>
<dbReference type="GeneID" id="55009915"/>
<organism evidence="1 2">
    <name type="scientific">Arthrobacter phage Maja</name>
    <dbReference type="NCBI Taxonomy" id="2499009"/>
    <lineage>
        <taxon>Viruses</taxon>
        <taxon>Duplodnaviria</taxon>
        <taxon>Heunggongvirae</taxon>
        <taxon>Uroviricota</taxon>
        <taxon>Caudoviricetes</taxon>
        <taxon>Majavirus</taxon>
        <taxon>Majavirus maja</taxon>
    </lineage>
</organism>
<dbReference type="Proteomes" id="UP000287918">
    <property type="component" value="Segment"/>
</dbReference>
<gene>
    <name evidence="1" type="primary">11</name>
    <name evidence="1" type="ORF">PBI_MAJA_11</name>
</gene>
<dbReference type="EMBL" id="MK279899">
    <property type="protein sequence ID" value="AZS11709.1"/>
    <property type="molecule type" value="Genomic_DNA"/>
</dbReference>
<reference evidence="1 2" key="1">
    <citation type="submission" date="2018-12" db="EMBL/GenBank/DDBJ databases">
        <authorList>
            <person name="Rimple P.A."/>
            <person name="Stoner T.H."/>
            <person name="Garlena R.A."/>
            <person name="Russell D.A."/>
            <person name="Pope W.H."/>
            <person name="Jacobs-Sera D."/>
            <person name="Hatfull G.F."/>
        </authorList>
    </citation>
    <scope>NUCLEOTIDE SEQUENCE [LARGE SCALE GENOMIC DNA]</scope>
</reference>
<name>A0A3S9UMY2_9CAUD</name>
<keyword evidence="2" id="KW-1185">Reference proteome</keyword>
<protein>
    <submittedName>
        <fullName evidence="1">Tail terminator</fullName>
    </submittedName>
</protein>
<accession>A0A3S9UMY2</accession>
<dbReference type="KEGG" id="vg:55009915"/>
<dbReference type="RefSeq" id="YP_009818571.1">
    <property type="nucleotide sequence ID" value="NC_048140.1"/>
</dbReference>
<evidence type="ECO:0000313" key="1">
    <source>
        <dbReference type="EMBL" id="AZS11709.1"/>
    </source>
</evidence>